<sequence>MLSRVAESIYWMSRYIERAENVARVIDVNLHLMLDTPSEDDEQWMPLVHTLGDSAAFRDRYDEATQDNVIQFLTFDEVNPNSIVSCLRNARENARQVRDAISSEMWEQVNRFYLMVRAAAAKHDALDSPNIFYNDVKMASHLFGGITDATMSHNEGWHFGQLGRLFERADKTARILDVKYFIVLPGVEYVGTPYDAIQWSALLKSASGFEMYRKKHRAVLPDTVAAFLILDREFPRSMQSCLYKAQWSLHQITGTPISSFRNLAEQRIGRLRAEMDYTTMDEIIAEGMHEYLDRFQGRLNEVGHAVGETFFGYAPMPAAV</sequence>
<protein>
    <submittedName>
        <fullName evidence="2">Alpha-E domain-containing protein</fullName>
    </submittedName>
</protein>
<dbReference type="EMBL" id="JBGUBD010000002">
    <property type="protein sequence ID" value="MFA9477347.1"/>
    <property type="molecule type" value="Genomic_DNA"/>
</dbReference>
<reference evidence="2 3" key="1">
    <citation type="submission" date="2024-08" db="EMBL/GenBank/DDBJ databases">
        <title>Whole-genome sequencing of halo(alkali)philic microorganisms from hypersaline lakes.</title>
        <authorList>
            <person name="Sorokin D.Y."/>
            <person name="Merkel A.Y."/>
            <person name="Messina E."/>
            <person name="Yakimov M."/>
        </authorList>
    </citation>
    <scope>NUCLEOTIDE SEQUENCE [LARGE SCALE GENOMIC DNA]</scope>
    <source>
        <strain evidence="2 3">AB-hyl4</strain>
    </source>
</reference>
<dbReference type="Proteomes" id="UP001575105">
    <property type="component" value="Unassembled WGS sequence"/>
</dbReference>
<dbReference type="RefSeq" id="WP_425344272.1">
    <property type="nucleotide sequence ID" value="NZ_JBGUBD010000002.1"/>
</dbReference>
<gene>
    <name evidence="2" type="ORF">ACERK3_03450</name>
</gene>
<evidence type="ECO:0000313" key="3">
    <source>
        <dbReference type="Proteomes" id="UP001575105"/>
    </source>
</evidence>
<comment type="caution">
    <text evidence="2">The sequence shown here is derived from an EMBL/GenBank/DDBJ whole genome shotgun (WGS) entry which is preliminary data.</text>
</comment>
<dbReference type="InterPro" id="IPR051680">
    <property type="entry name" value="ATP-dep_Glu-Cys_Ligase-2"/>
</dbReference>
<dbReference type="Pfam" id="PF04168">
    <property type="entry name" value="Alpha-E"/>
    <property type="match status" value="1"/>
</dbReference>
<evidence type="ECO:0000259" key="1">
    <source>
        <dbReference type="Pfam" id="PF04168"/>
    </source>
</evidence>
<feature type="domain" description="DUF403" evidence="1">
    <location>
        <begin position="1"/>
        <end position="311"/>
    </location>
</feature>
<dbReference type="InterPro" id="IPR007296">
    <property type="entry name" value="DUF403"/>
</dbReference>
<dbReference type="PANTHER" id="PTHR34595">
    <property type="entry name" value="BLR5612 PROTEIN"/>
    <property type="match status" value="1"/>
</dbReference>
<organism evidence="2 3">
    <name type="scientific">Natronomicrosphaera hydrolytica</name>
    <dbReference type="NCBI Taxonomy" id="3242702"/>
    <lineage>
        <taxon>Bacteria</taxon>
        <taxon>Pseudomonadati</taxon>
        <taxon>Planctomycetota</taxon>
        <taxon>Phycisphaerae</taxon>
        <taxon>Phycisphaerales</taxon>
        <taxon>Phycisphaeraceae</taxon>
        <taxon>Natronomicrosphaera</taxon>
    </lineage>
</organism>
<evidence type="ECO:0000313" key="2">
    <source>
        <dbReference type="EMBL" id="MFA9477347.1"/>
    </source>
</evidence>
<keyword evidence="3" id="KW-1185">Reference proteome</keyword>
<dbReference type="PANTHER" id="PTHR34595:SF7">
    <property type="entry name" value="SLL1039 PROTEIN"/>
    <property type="match status" value="1"/>
</dbReference>
<accession>A0ABV4U176</accession>
<proteinExistence type="predicted"/>
<name>A0ABV4U176_9BACT</name>